<comment type="similarity">
    <text evidence="6">Belongs to the TVP38/TMEM64 family.</text>
</comment>
<keyword evidence="2 6" id="KW-1003">Cell membrane</keyword>
<keyword evidence="9" id="KW-1185">Reference proteome</keyword>
<organism evidence="8 9">
    <name type="scientific">Blautia argi</name>
    <dbReference type="NCBI Taxonomy" id="1912897"/>
    <lineage>
        <taxon>Bacteria</taxon>
        <taxon>Bacillati</taxon>
        <taxon>Bacillota</taxon>
        <taxon>Clostridia</taxon>
        <taxon>Lachnospirales</taxon>
        <taxon>Lachnospiraceae</taxon>
        <taxon>Blautia</taxon>
    </lineage>
</organism>
<feature type="transmembrane region" description="Helical" evidence="6">
    <location>
        <begin position="170"/>
        <end position="193"/>
    </location>
</feature>
<dbReference type="InterPro" id="IPR032816">
    <property type="entry name" value="VTT_dom"/>
</dbReference>
<dbReference type="EMBL" id="CP030280">
    <property type="protein sequence ID" value="AWY98157.1"/>
    <property type="molecule type" value="Genomic_DNA"/>
</dbReference>
<dbReference type="KEGG" id="blau:DQQ01_08365"/>
<protein>
    <recommendedName>
        <fullName evidence="6">TVP38/TMEM64 family membrane protein</fullName>
    </recommendedName>
</protein>
<dbReference type="Proteomes" id="UP000250003">
    <property type="component" value="Chromosome"/>
</dbReference>
<evidence type="ECO:0000256" key="6">
    <source>
        <dbReference type="RuleBase" id="RU366058"/>
    </source>
</evidence>
<gene>
    <name evidence="8" type="ORF">DQQ01_08365</name>
</gene>
<feature type="domain" description="VTT" evidence="7">
    <location>
        <begin position="69"/>
        <end position="184"/>
    </location>
</feature>
<evidence type="ECO:0000256" key="4">
    <source>
        <dbReference type="ARBA" id="ARBA00022989"/>
    </source>
</evidence>
<dbReference type="RefSeq" id="WP_111919646.1">
    <property type="nucleotide sequence ID" value="NZ_CP030280.1"/>
</dbReference>
<dbReference type="PANTHER" id="PTHR12677">
    <property type="entry name" value="GOLGI APPARATUS MEMBRANE PROTEIN TVP38-RELATED"/>
    <property type="match status" value="1"/>
</dbReference>
<dbReference type="OrthoDB" id="371137at2"/>
<accession>A0A2Z4UAX8</accession>
<evidence type="ECO:0000256" key="5">
    <source>
        <dbReference type="ARBA" id="ARBA00023136"/>
    </source>
</evidence>
<reference evidence="9" key="1">
    <citation type="submission" date="2018-06" db="EMBL/GenBank/DDBJ databases">
        <title>Description of Blautia argi sp. nov., a new anaerobic isolated from dog feces.</title>
        <authorList>
            <person name="Chang Y.-H."/>
            <person name="Paek J."/>
            <person name="Shin Y."/>
        </authorList>
    </citation>
    <scope>NUCLEOTIDE SEQUENCE [LARGE SCALE GENOMIC DNA]</scope>
    <source>
        <strain evidence="9">KCTC 15426</strain>
    </source>
</reference>
<name>A0A2Z4UAX8_9FIRM</name>
<keyword evidence="3 6" id="KW-0812">Transmembrane</keyword>
<keyword evidence="5 6" id="KW-0472">Membrane</keyword>
<feature type="transmembrane region" description="Helical" evidence="6">
    <location>
        <begin position="6"/>
        <end position="27"/>
    </location>
</feature>
<evidence type="ECO:0000313" key="8">
    <source>
        <dbReference type="EMBL" id="AWY98157.1"/>
    </source>
</evidence>
<comment type="subcellular location">
    <subcellularLocation>
        <location evidence="1 6">Cell membrane</location>
        <topology evidence="1 6">Multi-pass membrane protein</topology>
    </subcellularLocation>
</comment>
<dbReference type="AlphaFoldDB" id="A0A2Z4UAX8"/>
<keyword evidence="4 6" id="KW-1133">Transmembrane helix</keyword>
<evidence type="ECO:0000256" key="3">
    <source>
        <dbReference type="ARBA" id="ARBA00022692"/>
    </source>
</evidence>
<evidence type="ECO:0000313" key="9">
    <source>
        <dbReference type="Proteomes" id="UP000250003"/>
    </source>
</evidence>
<dbReference type="PROSITE" id="PS51257">
    <property type="entry name" value="PROKAR_LIPOPROTEIN"/>
    <property type="match status" value="1"/>
</dbReference>
<dbReference type="PANTHER" id="PTHR12677:SF49">
    <property type="entry name" value="TVP38_TMEM64 FAMILY MEMBRANE PROTEIN"/>
    <property type="match status" value="1"/>
</dbReference>
<evidence type="ECO:0000259" key="7">
    <source>
        <dbReference type="Pfam" id="PF09335"/>
    </source>
</evidence>
<dbReference type="Pfam" id="PF09335">
    <property type="entry name" value="VTT_dom"/>
    <property type="match status" value="1"/>
</dbReference>
<feature type="transmembrane region" description="Helical" evidence="6">
    <location>
        <begin position="138"/>
        <end position="158"/>
    </location>
</feature>
<evidence type="ECO:0000256" key="2">
    <source>
        <dbReference type="ARBA" id="ARBA00022475"/>
    </source>
</evidence>
<feature type="transmembrane region" description="Helical" evidence="6">
    <location>
        <begin position="47"/>
        <end position="68"/>
    </location>
</feature>
<dbReference type="InterPro" id="IPR015414">
    <property type="entry name" value="TMEM64"/>
</dbReference>
<feature type="transmembrane region" description="Helical" evidence="6">
    <location>
        <begin position="80"/>
        <end position="104"/>
    </location>
</feature>
<dbReference type="GO" id="GO:0005886">
    <property type="term" value="C:plasma membrane"/>
    <property type="evidence" value="ECO:0007669"/>
    <property type="project" value="UniProtKB-SubCell"/>
</dbReference>
<sequence>MERQKTTVYLNLCTLLGLAGMACFIWYGVQNQIFVSAESLKHFLNQFGLFAPALFLVIQMIQVVLPILPGAVGCLGGVLIFGPVWGFVYNYIGISLGSILAFLLSKRYGRPFVRGIIGEKNYEKYIGWLEKGKAFDKAFAVAIFLPVAPDDLLCYMAGLTPMSLKKFATIIFLGKPGSIFLYSLGLTGIMEVLKQIF</sequence>
<proteinExistence type="inferred from homology"/>
<evidence type="ECO:0000256" key="1">
    <source>
        <dbReference type="ARBA" id="ARBA00004651"/>
    </source>
</evidence>